<proteinExistence type="predicted"/>
<evidence type="ECO:0000256" key="3">
    <source>
        <dbReference type="PROSITE-ProRule" id="PRU00810"/>
    </source>
</evidence>
<name>A0A9K3GTV1_HELAN</name>
<protein>
    <submittedName>
        <fullName evidence="5">Transcription regulator Others family</fullName>
    </submittedName>
</protein>
<dbReference type="Gene3D" id="1.20.1160.11">
    <property type="entry name" value="Paired amphipathic helix"/>
    <property type="match status" value="1"/>
</dbReference>
<dbReference type="Proteomes" id="UP000215914">
    <property type="component" value="Unassembled WGS sequence"/>
</dbReference>
<evidence type="ECO:0000313" key="6">
    <source>
        <dbReference type="Proteomes" id="UP000215914"/>
    </source>
</evidence>
<dbReference type="InterPro" id="IPR003822">
    <property type="entry name" value="PAH"/>
</dbReference>
<dbReference type="SUPFAM" id="SSF47762">
    <property type="entry name" value="PAH2 domain"/>
    <property type="match status" value="1"/>
</dbReference>
<evidence type="ECO:0000256" key="1">
    <source>
        <dbReference type="ARBA" id="ARBA00004123"/>
    </source>
</evidence>
<keyword evidence="2 3" id="KW-0539">Nucleus</keyword>
<dbReference type="PANTHER" id="PTHR12346:SF8">
    <property type="entry name" value="PAIRED AMPHIPATHIC HELIX PROTEIN SIN3-LIKE 2"/>
    <property type="match status" value="1"/>
</dbReference>
<reference evidence="5" key="2">
    <citation type="submission" date="2020-06" db="EMBL/GenBank/DDBJ databases">
        <title>Helianthus annuus Genome sequencing and assembly Release 2.</title>
        <authorList>
            <person name="Gouzy J."/>
            <person name="Langlade N."/>
            <person name="Munos S."/>
        </authorList>
    </citation>
    <scope>NUCLEOTIDE SEQUENCE</scope>
    <source>
        <tissue evidence="5">Leaves</tissue>
    </source>
</reference>
<dbReference type="GO" id="GO:0003714">
    <property type="term" value="F:transcription corepressor activity"/>
    <property type="evidence" value="ECO:0007669"/>
    <property type="project" value="InterPro"/>
</dbReference>
<gene>
    <name evidence="5" type="ORF">HanXRQr2_Chr17g0798421</name>
</gene>
<comment type="subcellular location">
    <subcellularLocation>
        <location evidence="1 3">Nucleus</location>
    </subcellularLocation>
</comment>
<reference evidence="5" key="1">
    <citation type="journal article" date="2017" name="Nature">
        <title>The sunflower genome provides insights into oil metabolism, flowering and Asterid evolution.</title>
        <authorList>
            <person name="Badouin H."/>
            <person name="Gouzy J."/>
            <person name="Grassa C.J."/>
            <person name="Murat F."/>
            <person name="Staton S.E."/>
            <person name="Cottret L."/>
            <person name="Lelandais-Briere C."/>
            <person name="Owens G.L."/>
            <person name="Carrere S."/>
            <person name="Mayjonade B."/>
            <person name="Legrand L."/>
            <person name="Gill N."/>
            <person name="Kane N.C."/>
            <person name="Bowers J.E."/>
            <person name="Hubner S."/>
            <person name="Bellec A."/>
            <person name="Berard A."/>
            <person name="Berges H."/>
            <person name="Blanchet N."/>
            <person name="Boniface M.C."/>
            <person name="Brunel D."/>
            <person name="Catrice O."/>
            <person name="Chaidir N."/>
            <person name="Claudel C."/>
            <person name="Donnadieu C."/>
            <person name="Faraut T."/>
            <person name="Fievet G."/>
            <person name="Helmstetter N."/>
            <person name="King M."/>
            <person name="Knapp S.J."/>
            <person name="Lai Z."/>
            <person name="Le Paslier M.C."/>
            <person name="Lippi Y."/>
            <person name="Lorenzon L."/>
            <person name="Mandel J.R."/>
            <person name="Marage G."/>
            <person name="Marchand G."/>
            <person name="Marquand E."/>
            <person name="Bret-Mestries E."/>
            <person name="Morien E."/>
            <person name="Nambeesan S."/>
            <person name="Nguyen T."/>
            <person name="Pegot-Espagnet P."/>
            <person name="Pouilly N."/>
            <person name="Raftis F."/>
            <person name="Sallet E."/>
            <person name="Schiex T."/>
            <person name="Thomas J."/>
            <person name="Vandecasteele C."/>
            <person name="Vares D."/>
            <person name="Vear F."/>
            <person name="Vautrin S."/>
            <person name="Crespi M."/>
            <person name="Mangin B."/>
            <person name="Burke J.M."/>
            <person name="Salse J."/>
            <person name="Munos S."/>
            <person name="Vincourt P."/>
            <person name="Rieseberg L.H."/>
            <person name="Langlade N.B."/>
        </authorList>
    </citation>
    <scope>NUCLEOTIDE SEQUENCE</scope>
    <source>
        <tissue evidence="5">Leaves</tissue>
    </source>
</reference>
<dbReference type="PANTHER" id="PTHR12346">
    <property type="entry name" value="SIN3B-RELATED"/>
    <property type="match status" value="1"/>
</dbReference>
<accession>A0A9K3GTV1</accession>
<dbReference type="PROSITE" id="PS51477">
    <property type="entry name" value="PAH"/>
    <property type="match status" value="1"/>
</dbReference>
<evidence type="ECO:0000256" key="2">
    <source>
        <dbReference type="ARBA" id="ARBA00023242"/>
    </source>
</evidence>
<feature type="region of interest" description="Disordered" evidence="4">
    <location>
        <begin position="1"/>
        <end position="46"/>
    </location>
</feature>
<feature type="compositionally biased region" description="Acidic residues" evidence="4">
    <location>
        <begin position="120"/>
        <end position="131"/>
    </location>
</feature>
<dbReference type="OrthoDB" id="10265969at2759"/>
<dbReference type="InterPro" id="IPR036600">
    <property type="entry name" value="PAH_sf"/>
</dbReference>
<keyword evidence="6" id="KW-1185">Reference proteome</keyword>
<evidence type="ECO:0000256" key="4">
    <source>
        <dbReference type="SAM" id="MobiDB-lite"/>
    </source>
</evidence>
<organism evidence="5 6">
    <name type="scientific">Helianthus annuus</name>
    <name type="common">Common sunflower</name>
    <dbReference type="NCBI Taxonomy" id="4232"/>
    <lineage>
        <taxon>Eukaryota</taxon>
        <taxon>Viridiplantae</taxon>
        <taxon>Streptophyta</taxon>
        <taxon>Embryophyta</taxon>
        <taxon>Tracheophyta</taxon>
        <taxon>Spermatophyta</taxon>
        <taxon>Magnoliopsida</taxon>
        <taxon>eudicotyledons</taxon>
        <taxon>Gunneridae</taxon>
        <taxon>Pentapetalae</taxon>
        <taxon>asterids</taxon>
        <taxon>campanulids</taxon>
        <taxon>Asterales</taxon>
        <taxon>Asteraceae</taxon>
        <taxon>Asteroideae</taxon>
        <taxon>Heliantheae alliance</taxon>
        <taxon>Heliantheae</taxon>
        <taxon>Helianthus</taxon>
    </lineage>
</organism>
<dbReference type="AlphaFoldDB" id="A0A9K3GTV1"/>
<evidence type="ECO:0000313" key="5">
    <source>
        <dbReference type="EMBL" id="KAF5755066.1"/>
    </source>
</evidence>
<dbReference type="InterPro" id="IPR039774">
    <property type="entry name" value="Sin3-like"/>
</dbReference>
<sequence length="139" mass="15451">MKRLQDDAIQKPFASSPEESYGPPLVPGGEASRRVGGGGASSSRKLTTDDALAYLREVKEVFRDQEEKYEEFLGFMKDYRAQRIDTRGVVGRVKELFKGHNHLISGFSTFLPQGYEIVVTDDDDDNDDDNDTSTGVVAK</sequence>
<dbReference type="GO" id="GO:0005634">
    <property type="term" value="C:nucleus"/>
    <property type="evidence" value="ECO:0007669"/>
    <property type="project" value="UniProtKB-SubCell"/>
</dbReference>
<dbReference type="FunFam" id="1.20.1160.11:FF:000001">
    <property type="entry name" value="Paired amphipathic helix protein Sin3"/>
    <property type="match status" value="1"/>
</dbReference>
<feature type="region of interest" description="Disordered" evidence="4">
    <location>
        <begin position="120"/>
        <end position="139"/>
    </location>
</feature>
<dbReference type="EMBL" id="MNCJ02000332">
    <property type="protein sequence ID" value="KAF5755066.1"/>
    <property type="molecule type" value="Genomic_DNA"/>
</dbReference>
<dbReference type="Gramene" id="mRNA:HanXRQr2_Chr17g0798421">
    <property type="protein sequence ID" value="mRNA:HanXRQr2_Chr17g0798421"/>
    <property type="gene ID" value="HanXRQr2_Chr17g0798421"/>
</dbReference>
<comment type="caution">
    <text evidence="5">The sequence shown here is derived from an EMBL/GenBank/DDBJ whole genome shotgun (WGS) entry which is preliminary data.</text>
</comment>
<dbReference type="Pfam" id="PF02671">
    <property type="entry name" value="PAH"/>
    <property type="match status" value="1"/>
</dbReference>